<feature type="region of interest" description="Disordered" evidence="1">
    <location>
        <begin position="357"/>
        <end position="503"/>
    </location>
</feature>
<reference evidence="2 3" key="1">
    <citation type="submission" date="2022-11" db="EMBL/GenBank/DDBJ databases">
        <title>Minimal conservation of predation-associated metabolite biosynthetic gene clusters underscores biosynthetic potential of Myxococcota including descriptions for ten novel species: Archangium lansinium sp. nov., Myxococcus landrumus sp. nov., Nannocystis bai.</title>
        <authorList>
            <person name="Ahearne A."/>
            <person name="Stevens C."/>
            <person name="Dowd S."/>
        </authorList>
    </citation>
    <scope>NUCLEOTIDE SEQUENCE [LARGE SCALE GENOMIC DNA]</scope>
    <source>
        <strain evidence="2 3">NCWAL01</strain>
    </source>
</reference>
<comment type="caution">
    <text evidence="2">The sequence shown here is derived from an EMBL/GenBank/DDBJ whole genome shotgun (WGS) entry which is preliminary data.</text>
</comment>
<feature type="compositionally biased region" description="Pro residues" evidence="1">
    <location>
        <begin position="53"/>
        <end position="69"/>
    </location>
</feature>
<sequence length="503" mass="54693">MKHLRELARKHLGRGYSKLTKKELIAALAGFVPALKALARLSPFKLSQWLPGKKPPAAKPPPPPPPPQKAPEKAPEKAAAPRPVPPRSTPTPAPVLEGAFKPAQVVNFPRRVKSSRPMEEDAAGEGESAADASPQHVAEPLVEGFFVARVQGEGELRRHHLTEEQAPPRVNGNVGYEENLGELPVDYGDDLAVALARDPSTLFVTWNFSALTRSRALEGLEHPRAFLRVFEGEKLVREEEFALESRSFYIYGLPPGRVYRVEAHFVGQDGRARRLAQASQRITLPQEGPSGDTSVRFMRMSPPPPVSPQSSAADSPGPATPARVPSVEEREYITWHRVPLPGSEGLAHVSEVRRERRVSEWPEEGSAPAPGGLPSPSPVPSEQYLGFSRLPQGSSEQSPELSPEPSPELSPYLASSRPGGSSEQNLELARYLESSRHPGSSEQYLDFSRHPSGSSEQRVELEKYLEAFSRRPGGASEQLPGRQGQADASLGSSGKPSQPGRGR</sequence>
<protein>
    <submittedName>
        <fullName evidence="2">DUF4912 domain-containing protein</fullName>
    </submittedName>
</protein>
<evidence type="ECO:0000256" key="1">
    <source>
        <dbReference type="SAM" id="MobiDB-lite"/>
    </source>
</evidence>
<dbReference type="Proteomes" id="UP001221838">
    <property type="component" value="Unassembled WGS sequence"/>
</dbReference>
<evidence type="ECO:0000313" key="3">
    <source>
        <dbReference type="Proteomes" id="UP001221838"/>
    </source>
</evidence>
<organism evidence="2 3">
    <name type="scientific">Stigmatella ashevillensis</name>
    <dbReference type="NCBI Taxonomy" id="2995309"/>
    <lineage>
        <taxon>Bacteria</taxon>
        <taxon>Pseudomonadati</taxon>
        <taxon>Myxococcota</taxon>
        <taxon>Myxococcia</taxon>
        <taxon>Myxococcales</taxon>
        <taxon>Cystobacterineae</taxon>
        <taxon>Archangiaceae</taxon>
        <taxon>Stigmatella</taxon>
    </lineage>
</organism>
<dbReference type="InterPro" id="IPR032585">
    <property type="entry name" value="DUF4912"/>
</dbReference>
<feature type="compositionally biased region" description="Basic and acidic residues" evidence="1">
    <location>
        <begin position="457"/>
        <end position="469"/>
    </location>
</feature>
<proteinExistence type="predicted"/>
<name>A0ABT5D6F6_9BACT</name>
<accession>A0ABT5D6F6</accession>
<evidence type="ECO:0000313" key="2">
    <source>
        <dbReference type="EMBL" id="MDC0708453.1"/>
    </source>
</evidence>
<gene>
    <name evidence="2" type="ORF">POL68_08235</name>
</gene>
<feature type="compositionally biased region" description="Pro residues" evidence="1">
    <location>
        <begin position="82"/>
        <end position="93"/>
    </location>
</feature>
<dbReference type="EMBL" id="JAQNDM010000002">
    <property type="protein sequence ID" value="MDC0708453.1"/>
    <property type="molecule type" value="Genomic_DNA"/>
</dbReference>
<feature type="region of interest" description="Disordered" evidence="1">
    <location>
        <begin position="277"/>
        <end position="326"/>
    </location>
</feature>
<keyword evidence="3" id="KW-1185">Reference proteome</keyword>
<feature type="region of interest" description="Disordered" evidence="1">
    <location>
        <begin position="50"/>
        <end position="135"/>
    </location>
</feature>
<dbReference type="Pfam" id="PF16258">
    <property type="entry name" value="DUF4912"/>
    <property type="match status" value="1"/>
</dbReference>